<dbReference type="Proteomes" id="UP000015620">
    <property type="component" value="Chromosome"/>
</dbReference>
<organism evidence="4 5">
    <name type="scientific">Treponema pedis str. T A4</name>
    <dbReference type="NCBI Taxonomy" id="1291379"/>
    <lineage>
        <taxon>Bacteria</taxon>
        <taxon>Pseudomonadati</taxon>
        <taxon>Spirochaetota</taxon>
        <taxon>Spirochaetia</taxon>
        <taxon>Spirochaetales</taxon>
        <taxon>Treponemataceae</taxon>
        <taxon>Treponema</taxon>
    </lineage>
</organism>
<dbReference type="InterPro" id="IPR001451">
    <property type="entry name" value="Hexapep"/>
</dbReference>
<keyword evidence="5" id="KW-1185">Reference proteome</keyword>
<proteinExistence type="inferred from homology"/>
<evidence type="ECO:0000259" key="3">
    <source>
        <dbReference type="Pfam" id="PF17836"/>
    </source>
</evidence>
<dbReference type="SUPFAM" id="SSF51161">
    <property type="entry name" value="Trimeric LpxA-like enzymes"/>
    <property type="match status" value="1"/>
</dbReference>
<feature type="binding site" evidence="2">
    <location>
        <position position="150"/>
    </location>
    <ligand>
        <name>acetyl-CoA</name>
        <dbReference type="ChEBI" id="CHEBI:57288"/>
    </ligand>
</feature>
<dbReference type="InterPro" id="IPR020019">
    <property type="entry name" value="AcTrfase_PglD-like"/>
</dbReference>
<dbReference type="NCBIfam" id="TIGR03570">
    <property type="entry name" value="NeuD_NnaD"/>
    <property type="match status" value="1"/>
</dbReference>
<dbReference type="OrthoDB" id="9794407at2"/>
<gene>
    <name evidence="4" type="ORF">TPE_0200</name>
</gene>
<dbReference type="CDD" id="cd03360">
    <property type="entry name" value="LbH_AT_putative"/>
    <property type="match status" value="1"/>
</dbReference>
<dbReference type="Gene3D" id="3.40.50.20">
    <property type="match status" value="1"/>
</dbReference>
<keyword evidence="4" id="KW-0808">Transferase</keyword>
<reference evidence="4 5" key="1">
    <citation type="journal article" date="2013" name="PLoS ONE">
        <title>Genome-Wide Relatedness of Treponema pedis, from Gingiva and Necrotic Skin Lesions of Pigs, with the Human Oral Pathogen Treponema denticola.</title>
        <authorList>
            <person name="Svartstrom O."/>
            <person name="Mushtaq M."/>
            <person name="Pringle M."/>
            <person name="Segerman B."/>
        </authorList>
    </citation>
    <scope>NUCLEOTIDE SEQUENCE [LARGE SCALE GENOMIC DNA]</scope>
    <source>
        <strain evidence="4">T A4</strain>
    </source>
</reference>
<dbReference type="PANTHER" id="PTHR43300">
    <property type="entry name" value="ACETYLTRANSFERASE"/>
    <property type="match status" value="1"/>
</dbReference>
<comment type="similarity">
    <text evidence="1">Belongs to the transferase hexapeptide repeat family.</text>
</comment>
<dbReference type="GeneID" id="301088925"/>
<evidence type="ECO:0000256" key="1">
    <source>
        <dbReference type="ARBA" id="ARBA00007274"/>
    </source>
</evidence>
<dbReference type="KEGG" id="tped:TPE_0200"/>
<dbReference type="EMBL" id="CP004120">
    <property type="protein sequence ID" value="AGT42696.1"/>
    <property type="molecule type" value="Genomic_DNA"/>
</dbReference>
<evidence type="ECO:0000313" key="5">
    <source>
        <dbReference type="Proteomes" id="UP000015620"/>
    </source>
</evidence>
<dbReference type="InterPro" id="IPR011004">
    <property type="entry name" value="Trimer_LpxA-like_sf"/>
</dbReference>
<dbReference type="PATRIC" id="fig|1291379.3.peg.196"/>
<feature type="domain" description="PglD N-terminal" evidence="3">
    <location>
        <begin position="6"/>
        <end position="83"/>
    </location>
</feature>
<dbReference type="Pfam" id="PF00132">
    <property type="entry name" value="Hexapep"/>
    <property type="match status" value="1"/>
</dbReference>
<sequence>MLEKLDIVLIGAGGHCLSAIDIIEQENRYTIKGILDPVGIGGNILSYPILGDDSLIPSLVNDKTVFLITVGQIKSSAIRQQIAALLTEYHANIGTVISPRAYVSRYAHIGAGTLICHDAVINAGAIVGEHCIINTKADIEHGVIVKDFCHISTAAVINGDSVINQGVFIGSNACVAQGVTVQDNCVISAGAFIKNEDFYYCGSRCES</sequence>
<dbReference type="Gene3D" id="2.160.10.10">
    <property type="entry name" value="Hexapeptide repeat proteins"/>
    <property type="match status" value="1"/>
</dbReference>
<evidence type="ECO:0000256" key="2">
    <source>
        <dbReference type="PIRSR" id="PIRSR620019-2"/>
    </source>
</evidence>
<protein>
    <submittedName>
        <fullName evidence="4">Transferase hexapeptide repeat containingprotein</fullName>
    </submittedName>
</protein>
<dbReference type="GO" id="GO:0016740">
    <property type="term" value="F:transferase activity"/>
    <property type="evidence" value="ECO:0007669"/>
    <property type="project" value="UniProtKB-KW"/>
</dbReference>
<accession>S6A2I9</accession>
<dbReference type="AlphaFoldDB" id="S6A2I9"/>
<evidence type="ECO:0000313" key="4">
    <source>
        <dbReference type="EMBL" id="AGT42696.1"/>
    </source>
</evidence>
<name>S6A2I9_9SPIR</name>
<dbReference type="HOGENOM" id="CLU_081811_2_3_12"/>
<dbReference type="PANTHER" id="PTHR43300:SF7">
    <property type="entry name" value="UDP-N-ACETYLBACILLOSAMINE N-ACETYLTRANSFERASE"/>
    <property type="match status" value="1"/>
</dbReference>
<dbReference type="InterPro" id="IPR041561">
    <property type="entry name" value="PglD_N"/>
</dbReference>
<feature type="binding site" evidence="2">
    <location>
        <position position="71"/>
    </location>
    <ligand>
        <name>substrate</name>
    </ligand>
</feature>
<dbReference type="InterPro" id="IPR050179">
    <property type="entry name" value="Trans_hexapeptide_repeat"/>
</dbReference>
<dbReference type="STRING" id="1291379.TPE_0200"/>
<dbReference type="RefSeq" id="WP_020963996.1">
    <property type="nucleotide sequence ID" value="NC_022097.1"/>
</dbReference>
<dbReference type="Pfam" id="PF17836">
    <property type="entry name" value="PglD_N"/>
    <property type="match status" value="1"/>
</dbReference>